<dbReference type="GO" id="GO:0032259">
    <property type="term" value="P:methylation"/>
    <property type="evidence" value="ECO:0007669"/>
    <property type="project" value="UniProtKB-KW"/>
</dbReference>
<evidence type="ECO:0000259" key="1">
    <source>
        <dbReference type="Pfam" id="PF10119"/>
    </source>
</evidence>
<protein>
    <submittedName>
        <fullName evidence="2">Class I SAM-dependent methyltransferase</fullName>
    </submittedName>
</protein>
<evidence type="ECO:0000313" key="3">
    <source>
        <dbReference type="Proteomes" id="UP000733611"/>
    </source>
</evidence>
<keyword evidence="2" id="KW-0489">Methyltransferase</keyword>
<dbReference type="SUPFAM" id="SSF53335">
    <property type="entry name" value="S-adenosyl-L-methionine-dependent methyltransferases"/>
    <property type="match status" value="1"/>
</dbReference>
<sequence length="521" mass="59963">MSSWNMGYHTDVPYSFGYFRDLNPLYVKYQFTLSGLAFPDFKNGNACELGFGQGISINMHAATSTTQWYGTDFNPLQVNFARQIASLSQTPVHLMDNSFEQLSKRDDLPMFDFIGLHGIWSWVNHENQGYIVDFIRDHLNVGGVVYVSYNVSPGFLAFEPVRDLMKTYNDRIVSPSASPKERVDAINTFLDDLLKVQPATVVNTNYLEPRIQSLKNHEPNYIFAEYLNDNWDIIHFQDLVNTLDRAKVEFALNTSTPEYMDLLNFTTEQLEFLKRFKGTPMYEASRDFITMQQFRRDYFVKGKRILTAKQFKQELANLCFVQIQDFEGFSFKAQGRVGEANLLKELYEPIMKVFADHKPHTIAEIYKTVTQNGKDIQTLPNGQPLFTDSSIVEVINVLIDYLYLAPAIPLNELTTSVVEHSLRLNNQLLADHDLMKLHYLASPVIQGAVAIDDITRRLLALRQRMPELNEQVFMSKYFNTFSAGLDEQKNENGESNKDIFAKQINFFFTKHLPLLESLLVV</sequence>
<dbReference type="AlphaFoldDB" id="A0A948TFI6"/>
<organism evidence="2 3">
    <name type="scientific">Candidatus Anaerobiospirillum pullicola</name>
    <dbReference type="NCBI Taxonomy" id="2838451"/>
    <lineage>
        <taxon>Bacteria</taxon>
        <taxon>Pseudomonadati</taxon>
        <taxon>Pseudomonadota</taxon>
        <taxon>Gammaproteobacteria</taxon>
        <taxon>Aeromonadales</taxon>
        <taxon>Succinivibrionaceae</taxon>
        <taxon>Anaerobiospirillum</taxon>
    </lineage>
</organism>
<comment type="caution">
    <text evidence="2">The sequence shown here is derived from an EMBL/GenBank/DDBJ whole genome shotgun (WGS) entry which is preliminary data.</text>
</comment>
<dbReference type="InterPro" id="IPR018773">
    <property type="entry name" value="MeTrfase_reg_dom_prd"/>
</dbReference>
<keyword evidence="2" id="KW-0808">Transferase</keyword>
<dbReference type="Proteomes" id="UP000733611">
    <property type="component" value="Unassembled WGS sequence"/>
</dbReference>
<gene>
    <name evidence="2" type="ORF">H9847_03385</name>
</gene>
<dbReference type="EMBL" id="JAHLFE010000063">
    <property type="protein sequence ID" value="MBU3843901.1"/>
    <property type="molecule type" value="Genomic_DNA"/>
</dbReference>
<dbReference type="InterPro" id="IPR029063">
    <property type="entry name" value="SAM-dependent_MTases_sf"/>
</dbReference>
<reference evidence="2" key="1">
    <citation type="journal article" date="2021" name="PeerJ">
        <title>Extensive microbial diversity within the chicken gut microbiome revealed by metagenomics and culture.</title>
        <authorList>
            <person name="Gilroy R."/>
            <person name="Ravi A."/>
            <person name="Getino M."/>
            <person name="Pursley I."/>
            <person name="Horton D.L."/>
            <person name="Alikhan N.F."/>
            <person name="Baker D."/>
            <person name="Gharbi K."/>
            <person name="Hall N."/>
            <person name="Watson M."/>
            <person name="Adriaenssens E.M."/>
            <person name="Foster-Nyarko E."/>
            <person name="Jarju S."/>
            <person name="Secka A."/>
            <person name="Antonio M."/>
            <person name="Oren A."/>
            <person name="Chaudhuri R.R."/>
            <person name="La Ragione R."/>
            <person name="Hildebrand F."/>
            <person name="Pallen M.J."/>
        </authorList>
    </citation>
    <scope>NUCLEOTIDE SEQUENCE</scope>
    <source>
        <strain evidence="2">378</strain>
    </source>
</reference>
<evidence type="ECO:0000313" key="2">
    <source>
        <dbReference type="EMBL" id="MBU3843901.1"/>
    </source>
</evidence>
<reference evidence="2" key="2">
    <citation type="submission" date="2021-04" db="EMBL/GenBank/DDBJ databases">
        <authorList>
            <person name="Gilroy R."/>
        </authorList>
    </citation>
    <scope>NUCLEOTIDE SEQUENCE</scope>
    <source>
        <strain evidence="2">378</strain>
    </source>
</reference>
<proteinExistence type="predicted"/>
<feature type="domain" description="Methyltransferase regulatory" evidence="1">
    <location>
        <begin position="219"/>
        <end position="301"/>
    </location>
</feature>
<name>A0A948TFI6_9GAMM</name>
<dbReference type="Pfam" id="PF10119">
    <property type="entry name" value="MethyTransf_Reg"/>
    <property type="match status" value="1"/>
</dbReference>
<dbReference type="GO" id="GO:0008168">
    <property type="term" value="F:methyltransferase activity"/>
    <property type="evidence" value="ECO:0007669"/>
    <property type="project" value="UniProtKB-KW"/>
</dbReference>
<dbReference type="Gene3D" id="3.40.50.150">
    <property type="entry name" value="Vaccinia Virus protein VP39"/>
    <property type="match status" value="1"/>
</dbReference>
<accession>A0A948TFI6</accession>